<keyword evidence="1" id="KW-1133">Transmembrane helix</keyword>
<accession>A0A437GZF7</accession>
<keyword evidence="1" id="KW-0812">Transmembrane</keyword>
<sequence length="341" mass="37915">MSGVTDIVLKPASALKQGQEKFFGHLITQNERAEQWRMGINLSLVVGGGALAGMGKLSGIADPHASWMAGVGLGMVALGTIFVTLFDFRRGKLTAEAKDALSVAADFLDDKEALQQKLANVEVLDKRRRFLLIAIQQMHEAIERMPHETPVVTVIEAMLDAGSSDLEGAIGFEAGEKWAFSIFQREPDPDGGRFEVMQRIVVSFNDRQREKAREAEKPEMQTRHWKKKEGFTGVCWQHDDEVIEADLRSPEVASQYPVPKGKQKLGDEERYISVAVIPIKVGSANDMWGCVTATSNVPDRWRRAVNDPREHNVMVVRQLAQLIAMQVALRDGVIKHSFKKA</sequence>
<evidence type="ECO:0000313" key="3">
    <source>
        <dbReference type="Proteomes" id="UP000283003"/>
    </source>
</evidence>
<keyword evidence="1" id="KW-0472">Membrane</keyword>
<protein>
    <recommendedName>
        <fullName evidence="4">GAF domain-containing protein</fullName>
    </recommendedName>
</protein>
<dbReference type="AlphaFoldDB" id="A0A437GZF7"/>
<evidence type="ECO:0008006" key="4">
    <source>
        <dbReference type="Google" id="ProtNLM"/>
    </source>
</evidence>
<dbReference type="Proteomes" id="UP000283003">
    <property type="component" value="Unassembled WGS sequence"/>
</dbReference>
<keyword evidence="3" id="KW-1185">Reference proteome</keyword>
<dbReference type="EMBL" id="RXOL01000001">
    <property type="protein sequence ID" value="RVQ68751.1"/>
    <property type="molecule type" value="Genomic_DNA"/>
</dbReference>
<evidence type="ECO:0000313" key="2">
    <source>
        <dbReference type="EMBL" id="RVQ68751.1"/>
    </source>
</evidence>
<proteinExistence type="predicted"/>
<feature type="transmembrane region" description="Helical" evidence="1">
    <location>
        <begin position="67"/>
        <end position="88"/>
    </location>
</feature>
<name>A0A437GZF7_9SPHN</name>
<dbReference type="RefSeq" id="WP_127610936.1">
    <property type="nucleotide sequence ID" value="NZ_RXOL01000001.1"/>
</dbReference>
<organism evidence="2 3">
    <name type="scientific">Croceicoccus ponticola</name>
    <dbReference type="NCBI Taxonomy" id="2217664"/>
    <lineage>
        <taxon>Bacteria</taxon>
        <taxon>Pseudomonadati</taxon>
        <taxon>Pseudomonadota</taxon>
        <taxon>Alphaproteobacteria</taxon>
        <taxon>Sphingomonadales</taxon>
        <taxon>Erythrobacteraceae</taxon>
        <taxon>Croceicoccus</taxon>
    </lineage>
</organism>
<evidence type="ECO:0000256" key="1">
    <source>
        <dbReference type="SAM" id="Phobius"/>
    </source>
</evidence>
<reference evidence="2 3" key="1">
    <citation type="submission" date="2018-12" db="EMBL/GenBank/DDBJ databases">
        <title>Croceicoccus ponticola sp. nov., a lipolytic bacterium isolated from seawater.</title>
        <authorList>
            <person name="Yoon J.-H."/>
        </authorList>
    </citation>
    <scope>NUCLEOTIDE SEQUENCE [LARGE SCALE GENOMIC DNA]</scope>
    <source>
        <strain evidence="2 3">GM-16</strain>
    </source>
</reference>
<gene>
    <name evidence="2" type="ORF">EKN06_00510</name>
</gene>
<feature type="transmembrane region" description="Helical" evidence="1">
    <location>
        <begin position="40"/>
        <end position="61"/>
    </location>
</feature>
<dbReference type="OrthoDB" id="7032749at2"/>
<comment type="caution">
    <text evidence="2">The sequence shown here is derived from an EMBL/GenBank/DDBJ whole genome shotgun (WGS) entry which is preliminary data.</text>
</comment>